<dbReference type="OrthoDB" id="196547at2759"/>
<feature type="region of interest" description="Disordered" evidence="1">
    <location>
        <begin position="632"/>
        <end position="691"/>
    </location>
</feature>
<organism evidence="4 5">
    <name type="scientific">Mortierella polycephala</name>
    <dbReference type="NCBI Taxonomy" id="41804"/>
    <lineage>
        <taxon>Eukaryota</taxon>
        <taxon>Fungi</taxon>
        <taxon>Fungi incertae sedis</taxon>
        <taxon>Mucoromycota</taxon>
        <taxon>Mortierellomycotina</taxon>
        <taxon>Mortierellomycetes</taxon>
        <taxon>Mortierellales</taxon>
        <taxon>Mortierellaceae</taxon>
        <taxon>Mortierella</taxon>
    </lineage>
</organism>
<dbReference type="EMBL" id="JAAAJA010000766">
    <property type="protein sequence ID" value="KAG0249792.1"/>
    <property type="molecule type" value="Genomic_DNA"/>
</dbReference>
<evidence type="ECO:0000256" key="2">
    <source>
        <dbReference type="SAM" id="Phobius"/>
    </source>
</evidence>
<feature type="compositionally biased region" description="Basic and acidic residues" evidence="1">
    <location>
        <begin position="780"/>
        <end position="797"/>
    </location>
</feature>
<reference evidence="4" key="1">
    <citation type="journal article" date="2020" name="Fungal Divers.">
        <title>Resolving the Mortierellaceae phylogeny through synthesis of multi-gene phylogenetics and phylogenomics.</title>
        <authorList>
            <person name="Vandepol N."/>
            <person name="Liber J."/>
            <person name="Desiro A."/>
            <person name="Na H."/>
            <person name="Kennedy M."/>
            <person name="Barry K."/>
            <person name="Grigoriev I.V."/>
            <person name="Miller A.N."/>
            <person name="O'Donnell K."/>
            <person name="Stajich J.E."/>
            <person name="Bonito G."/>
        </authorList>
    </citation>
    <scope>NUCLEOTIDE SEQUENCE</scope>
    <source>
        <strain evidence="4">KOD948</strain>
    </source>
</reference>
<dbReference type="CDD" id="cd07440">
    <property type="entry name" value="RGS"/>
    <property type="match status" value="1"/>
</dbReference>
<feature type="compositionally biased region" description="Polar residues" evidence="1">
    <location>
        <begin position="651"/>
        <end position="665"/>
    </location>
</feature>
<evidence type="ECO:0000256" key="1">
    <source>
        <dbReference type="SAM" id="MobiDB-lite"/>
    </source>
</evidence>
<dbReference type="SUPFAM" id="SSF48097">
    <property type="entry name" value="Regulator of G-protein signaling, RGS"/>
    <property type="match status" value="1"/>
</dbReference>
<keyword evidence="2" id="KW-1133">Transmembrane helix</keyword>
<feature type="transmembrane region" description="Helical" evidence="2">
    <location>
        <begin position="314"/>
        <end position="333"/>
    </location>
</feature>
<keyword evidence="2" id="KW-0472">Membrane</keyword>
<sequence length="942" mass="104812">MADYATYSDEDIPLGATRRYLSVVIGSILVIISFLSTALFQILSKQDNNFRQRGRYLVPIQGYFASLFLTVICSYQAFKYRFPCVALYYACYLGLVPFVLAFTGRAWRLISRFDHNQAIYHSRFAEPADLEALSTQHPYSTAAHSTKETVFVSASNLSYTPPPDDPSFSAPQRRATQTQDRSGMSEQEKVIELTHLSPKDIALSKKWYNRYRRATDRQASCAGIAFMAVSVFTAIGFQFTTASLSFHPLEYECHTGPEVLSPFMIFQLKGIKDGFGIRNELIFLSCFSVPCVVLFFLMPVLASEFTRKILDKTSYMGFILIAAHIPSILMPLAQHFKYHPSHCTCTNFFRRNPQSQTAPATVADIGSLGRKDASKVMDERRMRWPGPEDIPMEGTAQSASGDVARQTNELPLSRHPAPLSAVKYSAGRNDRVQDQAATPEDYSMGQHRRKNSASNLNVTFKSLIRNQKRRRFGINSNDKKEVNVGCMKTDWDEFINALEDQRLFDRISVFAIGEFCAENTRFLYEVSRLERRAVQYEHLRKLTAASQGPAEDLNSSQSHLDDNSTAGSSMVTLTKSPSTGTSHSTLPPLPGHFSNPSSSTTNTPSSSSTPHRIKKIVSASSVSSTVPMLATRRSSSSIFDESEPSSPLGLGSNSMFRRYESSTSALPDLEEGVMEQSAKDDTTLSAAQSDSGTLDLPIPTTFAPLPMPPTLLTQFKYIYRTFITHGGRLELNLSYETAQEIHQAARHDEWRSGMFDGAIYEIQELLFRDVWPKFVTSPQGRKDMDCSSQSDGRHLQEAEATSTPRGASTFTPFEPHATTSQRLSPSPSIMMTTPKSSISRATSSRVTVASISEQNPSRNGSVNSFRTQSRKEDVANEMPMRNGSGLKSWITKSSRTGYTTAALISRESPSEESLGIIEQSRKSMIDRRSDTSGLYSTSHPEP</sequence>
<proteinExistence type="predicted"/>
<accession>A0A9P6PQ61</accession>
<feature type="region of interest" description="Disordered" evidence="1">
    <location>
        <begin position="778"/>
        <end position="871"/>
    </location>
</feature>
<feature type="compositionally biased region" description="Polar residues" evidence="1">
    <location>
        <begin position="553"/>
        <end position="585"/>
    </location>
</feature>
<dbReference type="InterPro" id="IPR036305">
    <property type="entry name" value="RGS_sf"/>
</dbReference>
<feature type="compositionally biased region" description="Low complexity" evidence="1">
    <location>
        <begin position="634"/>
        <end position="647"/>
    </location>
</feature>
<feature type="transmembrane region" description="Helical" evidence="2">
    <location>
        <begin position="84"/>
        <end position="103"/>
    </location>
</feature>
<feature type="compositionally biased region" description="Polar residues" evidence="1">
    <location>
        <begin position="931"/>
        <end position="942"/>
    </location>
</feature>
<keyword evidence="5" id="KW-1185">Reference proteome</keyword>
<feature type="transmembrane region" description="Helical" evidence="2">
    <location>
        <begin position="20"/>
        <end position="44"/>
    </location>
</feature>
<evidence type="ECO:0000259" key="3">
    <source>
        <dbReference type="Pfam" id="PF00615"/>
    </source>
</evidence>
<keyword evidence="2" id="KW-0812">Transmembrane</keyword>
<dbReference type="Gene3D" id="1.10.167.10">
    <property type="entry name" value="Regulator of G-protein Signalling 4, domain 2"/>
    <property type="match status" value="1"/>
</dbReference>
<dbReference type="InterPro" id="IPR016137">
    <property type="entry name" value="RGS"/>
</dbReference>
<evidence type="ECO:0000313" key="4">
    <source>
        <dbReference type="EMBL" id="KAG0249792.1"/>
    </source>
</evidence>
<feature type="transmembrane region" description="Helical" evidence="2">
    <location>
        <begin position="219"/>
        <end position="239"/>
    </location>
</feature>
<feature type="domain" description="RGS" evidence="3">
    <location>
        <begin position="711"/>
        <end position="778"/>
    </location>
</feature>
<dbReference type="Pfam" id="PF00615">
    <property type="entry name" value="RGS"/>
    <property type="match status" value="1"/>
</dbReference>
<evidence type="ECO:0000313" key="5">
    <source>
        <dbReference type="Proteomes" id="UP000726737"/>
    </source>
</evidence>
<feature type="region of interest" description="Disordered" evidence="1">
    <location>
        <begin position="544"/>
        <end position="612"/>
    </location>
</feature>
<comment type="caution">
    <text evidence="4">The sequence shown here is derived from an EMBL/GenBank/DDBJ whole genome shotgun (WGS) entry which is preliminary data.</text>
</comment>
<feature type="transmembrane region" description="Helical" evidence="2">
    <location>
        <begin position="281"/>
        <end position="302"/>
    </location>
</feature>
<feature type="compositionally biased region" description="Low complexity" evidence="1">
    <location>
        <begin position="594"/>
        <end position="610"/>
    </location>
</feature>
<feature type="compositionally biased region" description="Polar residues" evidence="1">
    <location>
        <begin position="174"/>
        <end position="185"/>
    </location>
</feature>
<gene>
    <name evidence="4" type="ORF">BG011_008930</name>
</gene>
<feature type="transmembrane region" description="Helical" evidence="2">
    <location>
        <begin position="56"/>
        <end position="78"/>
    </location>
</feature>
<protein>
    <recommendedName>
        <fullName evidence="3">RGS domain-containing protein</fullName>
    </recommendedName>
</protein>
<dbReference type="InterPro" id="IPR044926">
    <property type="entry name" value="RGS_subdomain_2"/>
</dbReference>
<dbReference type="AlphaFoldDB" id="A0A9P6PQ61"/>
<feature type="region of interest" description="Disordered" evidence="1">
    <location>
        <begin position="161"/>
        <end position="186"/>
    </location>
</feature>
<name>A0A9P6PQ61_9FUNG</name>
<feature type="region of interest" description="Disordered" evidence="1">
    <location>
        <begin position="905"/>
        <end position="942"/>
    </location>
</feature>
<dbReference type="Proteomes" id="UP000726737">
    <property type="component" value="Unassembled WGS sequence"/>
</dbReference>
<feature type="compositionally biased region" description="Basic and acidic residues" evidence="1">
    <location>
        <begin position="919"/>
        <end position="930"/>
    </location>
</feature>
<feature type="compositionally biased region" description="Polar residues" evidence="1">
    <location>
        <begin position="799"/>
        <end position="867"/>
    </location>
</feature>